<name>A0A3N4K209_9PEZI</name>
<proteinExistence type="predicted"/>
<evidence type="ECO:0000313" key="3">
    <source>
        <dbReference type="EMBL" id="RPB04343.1"/>
    </source>
</evidence>
<keyword evidence="2" id="KW-0732">Signal</keyword>
<feature type="transmembrane region" description="Helical" evidence="1">
    <location>
        <begin position="147"/>
        <end position="180"/>
    </location>
</feature>
<keyword evidence="1" id="KW-1133">Transmembrane helix</keyword>
<reference evidence="3 4" key="1">
    <citation type="journal article" date="2018" name="Nat. Ecol. Evol.">
        <title>Pezizomycetes genomes reveal the molecular basis of ectomycorrhizal truffle lifestyle.</title>
        <authorList>
            <person name="Murat C."/>
            <person name="Payen T."/>
            <person name="Noel B."/>
            <person name="Kuo A."/>
            <person name="Morin E."/>
            <person name="Chen J."/>
            <person name="Kohler A."/>
            <person name="Krizsan K."/>
            <person name="Balestrini R."/>
            <person name="Da Silva C."/>
            <person name="Montanini B."/>
            <person name="Hainaut M."/>
            <person name="Levati E."/>
            <person name="Barry K.W."/>
            <person name="Belfiori B."/>
            <person name="Cichocki N."/>
            <person name="Clum A."/>
            <person name="Dockter R.B."/>
            <person name="Fauchery L."/>
            <person name="Guy J."/>
            <person name="Iotti M."/>
            <person name="Le Tacon F."/>
            <person name="Lindquist E.A."/>
            <person name="Lipzen A."/>
            <person name="Malagnac F."/>
            <person name="Mello A."/>
            <person name="Molinier V."/>
            <person name="Miyauchi S."/>
            <person name="Poulain J."/>
            <person name="Riccioni C."/>
            <person name="Rubini A."/>
            <person name="Sitrit Y."/>
            <person name="Splivallo R."/>
            <person name="Traeger S."/>
            <person name="Wang M."/>
            <person name="Zifcakova L."/>
            <person name="Wipf D."/>
            <person name="Zambonelli A."/>
            <person name="Paolocci F."/>
            <person name="Nowrousian M."/>
            <person name="Ottonello S."/>
            <person name="Baldrian P."/>
            <person name="Spatafora J.W."/>
            <person name="Henrissat B."/>
            <person name="Nagy L.G."/>
            <person name="Aury J.M."/>
            <person name="Wincker P."/>
            <person name="Grigoriev I.V."/>
            <person name="Bonfante P."/>
            <person name="Martin F.M."/>
        </authorList>
    </citation>
    <scope>NUCLEOTIDE SEQUENCE [LARGE SCALE GENOMIC DNA]</scope>
    <source>
        <strain evidence="3 4">120613-1</strain>
    </source>
</reference>
<evidence type="ECO:0000313" key="4">
    <source>
        <dbReference type="Proteomes" id="UP000276215"/>
    </source>
</evidence>
<dbReference type="Proteomes" id="UP000276215">
    <property type="component" value="Unassembled WGS sequence"/>
</dbReference>
<accession>A0A3N4K209</accession>
<dbReference type="AlphaFoldDB" id="A0A3N4K209"/>
<keyword evidence="1" id="KW-0472">Membrane</keyword>
<evidence type="ECO:0000256" key="1">
    <source>
        <dbReference type="SAM" id="Phobius"/>
    </source>
</evidence>
<sequence>MKSSFITFISLFFFLICSAIAAPTTLDSTEIVKRESLDVDGILTDAYNSVVTTNTAYNATATATISDVTRYCNDIAIIIQIAIDKCGKLPSGHTYLDINIIVNILINILVQINFTLTLLLSRCGLLGGLLAFIPFLVGGLITSLNRLFVVIAGVCGPGLLSLCLSIIINIYGSNFLLLLLGLNI</sequence>
<feature type="transmembrane region" description="Helical" evidence="1">
    <location>
        <begin position="98"/>
        <end position="116"/>
    </location>
</feature>
<keyword evidence="1" id="KW-0812">Transmembrane</keyword>
<feature type="signal peptide" evidence="2">
    <location>
        <begin position="1"/>
        <end position="21"/>
    </location>
</feature>
<protein>
    <submittedName>
        <fullName evidence="3">Uncharacterized protein</fullName>
    </submittedName>
</protein>
<gene>
    <name evidence="3" type="ORF">L873DRAFT_1833056</name>
</gene>
<feature type="transmembrane region" description="Helical" evidence="1">
    <location>
        <begin position="123"/>
        <end position="141"/>
    </location>
</feature>
<dbReference type="EMBL" id="ML120358">
    <property type="protein sequence ID" value="RPB04343.1"/>
    <property type="molecule type" value="Genomic_DNA"/>
</dbReference>
<organism evidence="3 4">
    <name type="scientific">Choiromyces venosus 120613-1</name>
    <dbReference type="NCBI Taxonomy" id="1336337"/>
    <lineage>
        <taxon>Eukaryota</taxon>
        <taxon>Fungi</taxon>
        <taxon>Dikarya</taxon>
        <taxon>Ascomycota</taxon>
        <taxon>Pezizomycotina</taxon>
        <taxon>Pezizomycetes</taxon>
        <taxon>Pezizales</taxon>
        <taxon>Tuberaceae</taxon>
        <taxon>Choiromyces</taxon>
    </lineage>
</organism>
<keyword evidence="4" id="KW-1185">Reference proteome</keyword>
<feature type="chain" id="PRO_5018177561" evidence="2">
    <location>
        <begin position="22"/>
        <end position="184"/>
    </location>
</feature>
<evidence type="ECO:0000256" key="2">
    <source>
        <dbReference type="SAM" id="SignalP"/>
    </source>
</evidence>